<accession>A0A059J5I2</accession>
<evidence type="ECO:0000313" key="3">
    <source>
        <dbReference type="EMBL" id="KDB23110.1"/>
    </source>
</evidence>
<dbReference type="Proteomes" id="UP000024533">
    <property type="component" value="Unassembled WGS sequence"/>
</dbReference>
<dbReference type="STRING" id="1215338.A0A059J5I2"/>
<evidence type="ECO:0000256" key="2">
    <source>
        <dbReference type="SAM" id="MobiDB-lite"/>
    </source>
</evidence>
<dbReference type="AlphaFoldDB" id="A0A059J5I2"/>
<feature type="region of interest" description="Disordered" evidence="2">
    <location>
        <begin position="48"/>
        <end position="100"/>
    </location>
</feature>
<dbReference type="OrthoDB" id="9977870at2759"/>
<proteinExistence type="predicted"/>
<feature type="region of interest" description="Disordered" evidence="2">
    <location>
        <begin position="269"/>
        <end position="288"/>
    </location>
</feature>
<dbReference type="OMA" id="HYETRDS"/>
<reference evidence="3 4" key="1">
    <citation type="submission" date="2014-02" db="EMBL/GenBank/DDBJ databases">
        <title>The Genome Sequence of Trichophyton interdigitale MR816.</title>
        <authorList>
            <consortium name="The Broad Institute Genomics Platform"/>
            <person name="Cuomo C.A."/>
            <person name="White T.C."/>
            <person name="Graser Y."/>
            <person name="Martinez-Rossi N."/>
            <person name="Heitman J."/>
            <person name="Young S.K."/>
            <person name="Zeng Q."/>
            <person name="Gargeya S."/>
            <person name="Abouelleil A."/>
            <person name="Alvarado L."/>
            <person name="Chapman S.B."/>
            <person name="Gainer-Dewar J."/>
            <person name="Goldberg J."/>
            <person name="Griggs A."/>
            <person name="Gujja S."/>
            <person name="Hansen M."/>
            <person name="Howarth C."/>
            <person name="Imamovic A."/>
            <person name="Larimer J."/>
            <person name="Martinez D."/>
            <person name="Murphy C."/>
            <person name="Pearson M.D."/>
            <person name="Persinoti G."/>
            <person name="Poon T."/>
            <person name="Priest M."/>
            <person name="Roberts A.D."/>
            <person name="Saif S."/>
            <person name="Shea T.D."/>
            <person name="Sykes S.N."/>
            <person name="Wortman J."/>
            <person name="Nusbaum C."/>
            <person name="Birren B."/>
        </authorList>
    </citation>
    <scope>NUCLEOTIDE SEQUENCE [LARGE SCALE GENOMIC DNA]</scope>
    <source>
        <strain evidence="3 4">MR816</strain>
    </source>
</reference>
<organism evidence="3 4">
    <name type="scientific">Trichophyton interdigitale (strain MR816)</name>
    <dbReference type="NCBI Taxonomy" id="1215338"/>
    <lineage>
        <taxon>Eukaryota</taxon>
        <taxon>Fungi</taxon>
        <taxon>Dikarya</taxon>
        <taxon>Ascomycota</taxon>
        <taxon>Pezizomycotina</taxon>
        <taxon>Eurotiomycetes</taxon>
        <taxon>Eurotiomycetidae</taxon>
        <taxon>Onygenales</taxon>
        <taxon>Arthrodermataceae</taxon>
        <taxon>Trichophyton</taxon>
    </lineage>
</organism>
<protein>
    <submittedName>
        <fullName evidence="3">Uncharacterized protein</fullName>
    </submittedName>
</protein>
<dbReference type="EMBL" id="AOKY01000320">
    <property type="protein sequence ID" value="KDB23110.1"/>
    <property type="molecule type" value="Genomic_DNA"/>
</dbReference>
<gene>
    <name evidence="3" type="ORF">H109_05008</name>
</gene>
<feature type="coiled-coil region" evidence="1">
    <location>
        <begin position="390"/>
        <end position="421"/>
    </location>
</feature>
<feature type="region of interest" description="Disordered" evidence="2">
    <location>
        <begin position="1"/>
        <end position="20"/>
    </location>
</feature>
<feature type="compositionally biased region" description="Low complexity" evidence="2">
    <location>
        <begin position="65"/>
        <end position="96"/>
    </location>
</feature>
<evidence type="ECO:0000256" key="1">
    <source>
        <dbReference type="SAM" id="Coils"/>
    </source>
</evidence>
<comment type="caution">
    <text evidence="3">The sequence shown here is derived from an EMBL/GenBank/DDBJ whole genome shotgun (WGS) entry which is preliminary data.</text>
</comment>
<evidence type="ECO:0000313" key="4">
    <source>
        <dbReference type="Proteomes" id="UP000024533"/>
    </source>
</evidence>
<keyword evidence="1" id="KW-0175">Coiled coil</keyword>
<dbReference type="HOGENOM" id="CLU_574871_0_0_1"/>
<sequence length="476" mass="54060">MANQEGFATANPDTLLHEPNYRTYVLQLSEEMEEEELTALRRKALDIGLTIKDDSEESKERLDITSGSSDSSTPTPSTLMSPSQVTIPSSVSSSTQRLPSSAHSVSSMATCLTTCNEAKTHQKLPIFSPVPSRHSFDASYYQDHRFTSGFRQSILSRFPYFKKRSSVPNALPSRSPSPPSASQIFRQDYTVEARIEVAPSSESPSPIHLEIPKPEEPIDMESVARSLSCSILTTLRDIHESQKRRHLEFQSKIINSIKTKHDALIEGKRKQNQENEAALESRATKNTAKAARIEERDLVAELSLVAELQREKQSLQTSIRHMEAYFNTPPPSLSSDKNDFYASLQPREYTDQKRSRLFQSYHELATLDALHQSKIKVLRDRQARAFQESLQDMELESIELARKNREALRDLEKRKQEETEVVLAWLDGKKQGLIYRWALVEGIARKQLEDETRLTYGPLPKISFSEGEYDGLTLEN</sequence>
<name>A0A059J5I2_TRIIM</name>
<keyword evidence="4" id="KW-1185">Reference proteome</keyword>